<name>A0AB35MDW4_9MICO</name>
<comment type="caution">
    <text evidence="4">The sequence shown here is derived from an EMBL/GenBank/DDBJ whole genome shotgun (WGS) entry which is preliminary data.</text>
</comment>
<dbReference type="Proteomes" id="UP001172756">
    <property type="component" value="Unassembled WGS sequence"/>
</dbReference>
<evidence type="ECO:0000259" key="3">
    <source>
        <dbReference type="PROSITE" id="PS50234"/>
    </source>
</evidence>
<accession>A0AB35MDW4</accession>
<evidence type="ECO:0000256" key="2">
    <source>
        <dbReference type="SAM" id="Phobius"/>
    </source>
</evidence>
<proteinExistence type="predicted"/>
<feature type="domain" description="VWFA" evidence="3">
    <location>
        <begin position="80"/>
        <end position="300"/>
    </location>
</feature>
<keyword evidence="2" id="KW-0812">Transmembrane</keyword>
<dbReference type="InterPro" id="IPR036465">
    <property type="entry name" value="vWFA_dom_sf"/>
</dbReference>
<dbReference type="SMART" id="SM00327">
    <property type="entry name" value="VWA"/>
    <property type="match status" value="1"/>
</dbReference>
<keyword evidence="2" id="KW-0472">Membrane</keyword>
<feature type="region of interest" description="Disordered" evidence="1">
    <location>
        <begin position="177"/>
        <end position="208"/>
    </location>
</feature>
<dbReference type="RefSeq" id="WP_301159226.1">
    <property type="nucleotide sequence ID" value="NZ_JAUHQB010000001.1"/>
</dbReference>
<feature type="transmembrane region" description="Helical" evidence="2">
    <location>
        <begin position="6"/>
        <end position="26"/>
    </location>
</feature>
<dbReference type="SUPFAM" id="SSF53300">
    <property type="entry name" value="vWA-like"/>
    <property type="match status" value="1"/>
</dbReference>
<evidence type="ECO:0000313" key="4">
    <source>
        <dbReference type="EMBL" id="MDN4481959.1"/>
    </source>
</evidence>
<dbReference type="EMBL" id="JAUHQB010000001">
    <property type="protein sequence ID" value="MDN4481959.1"/>
    <property type="molecule type" value="Genomic_DNA"/>
</dbReference>
<sequence>MSFLAPLWILAAAVVAGAFAAALVLVERRRREVLAASGLVVRRGGGRTVAITLAIAGIALLLVAAARPQAVVTIPRAAGTVVVAVDTSASMTAEDVDPTRLAAAQAAAVSFIEAQPTTVDIGVVSFAEGALATQTPSEDHLAAEEAVESLSATGATSLGQAILAALSAITGETVTLDGATESGESGTETTATAAATGTAASTSETDDPGYWGDATIVLISDGEDTAGPDALAAAELASSLGVHIETIGVGTAAGTTLEVDGYTVTTALNQELLTQVAETTGGTYHELADAAEVDDVAAGLDLRVTAQTEETEVTALVAGAALVLLLVGGSLMIIRTGRPL</sequence>
<dbReference type="PROSITE" id="PS50234">
    <property type="entry name" value="VWFA"/>
    <property type="match status" value="1"/>
</dbReference>
<dbReference type="Gene3D" id="3.40.50.410">
    <property type="entry name" value="von Willebrand factor, type A domain"/>
    <property type="match status" value="1"/>
</dbReference>
<evidence type="ECO:0000313" key="5">
    <source>
        <dbReference type="Proteomes" id="UP001172756"/>
    </source>
</evidence>
<dbReference type="PANTHER" id="PTHR37947">
    <property type="entry name" value="BLL2462 PROTEIN"/>
    <property type="match status" value="1"/>
</dbReference>
<organism evidence="4 5">
    <name type="scientific">Demequina lignilytica</name>
    <dbReference type="NCBI Taxonomy" id="3051663"/>
    <lineage>
        <taxon>Bacteria</taxon>
        <taxon>Bacillati</taxon>
        <taxon>Actinomycetota</taxon>
        <taxon>Actinomycetes</taxon>
        <taxon>Micrococcales</taxon>
        <taxon>Demequinaceae</taxon>
        <taxon>Demequina</taxon>
    </lineage>
</organism>
<protein>
    <submittedName>
        <fullName evidence="4">VWA domain-containing protein</fullName>
    </submittedName>
</protein>
<evidence type="ECO:0000256" key="1">
    <source>
        <dbReference type="SAM" id="MobiDB-lite"/>
    </source>
</evidence>
<dbReference type="Pfam" id="PF13519">
    <property type="entry name" value="VWA_2"/>
    <property type="match status" value="1"/>
</dbReference>
<gene>
    <name evidence="4" type="ORF">QQ002_00205</name>
</gene>
<feature type="transmembrane region" description="Helical" evidence="2">
    <location>
        <begin position="47"/>
        <end position="66"/>
    </location>
</feature>
<dbReference type="InterPro" id="IPR002035">
    <property type="entry name" value="VWF_A"/>
</dbReference>
<feature type="compositionally biased region" description="Low complexity" evidence="1">
    <location>
        <begin position="178"/>
        <end position="203"/>
    </location>
</feature>
<keyword evidence="2" id="KW-1133">Transmembrane helix</keyword>
<dbReference type="PANTHER" id="PTHR37947:SF1">
    <property type="entry name" value="BLL2462 PROTEIN"/>
    <property type="match status" value="1"/>
</dbReference>
<feature type="transmembrane region" description="Helical" evidence="2">
    <location>
        <begin position="313"/>
        <end position="334"/>
    </location>
</feature>
<reference evidence="4 5" key="1">
    <citation type="submission" date="2023-06" db="EMBL/GenBank/DDBJ databases">
        <title>SYSU T0a273.</title>
        <authorList>
            <person name="Gao L."/>
            <person name="Fang B.-Z."/>
            <person name="Li W.-J."/>
        </authorList>
    </citation>
    <scope>NUCLEOTIDE SEQUENCE [LARGE SCALE GENOMIC DNA]</scope>
    <source>
        <strain evidence="4 5">SYSU T0a273</strain>
    </source>
</reference>
<dbReference type="AlphaFoldDB" id="A0AB35MDW4"/>